<dbReference type="SFLD" id="SFLDS00029">
    <property type="entry name" value="Radical_SAM"/>
    <property type="match status" value="1"/>
</dbReference>
<dbReference type="InterPro" id="IPR058240">
    <property type="entry name" value="rSAM_sf"/>
</dbReference>
<comment type="cofactor">
    <cofactor evidence="1">
        <name>[4Fe-4S] cluster</name>
        <dbReference type="ChEBI" id="CHEBI:49883"/>
    </cofactor>
</comment>
<dbReference type="RefSeq" id="WP_055276856.1">
    <property type="nucleotide sequence ID" value="NZ_CYZV01000023.1"/>
</dbReference>
<dbReference type="Pfam" id="PF02310">
    <property type="entry name" value="B12-binding"/>
    <property type="match status" value="1"/>
</dbReference>
<dbReference type="SUPFAM" id="SSF102114">
    <property type="entry name" value="Radical SAM enzymes"/>
    <property type="match status" value="1"/>
</dbReference>
<dbReference type="GO" id="GO:0051536">
    <property type="term" value="F:iron-sulfur cluster binding"/>
    <property type="evidence" value="ECO:0007669"/>
    <property type="project" value="UniProtKB-KW"/>
</dbReference>
<accession>A0A174EKF2</accession>
<evidence type="ECO:0000259" key="6">
    <source>
        <dbReference type="PROSITE" id="PS51918"/>
    </source>
</evidence>
<dbReference type="GO" id="GO:0046872">
    <property type="term" value="F:metal ion binding"/>
    <property type="evidence" value="ECO:0007669"/>
    <property type="project" value="UniProtKB-KW"/>
</dbReference>
<protein>
    <submittedName>
        <fullName evidence="7">Fe-S oxidoreductase</fullName>
    </submittedName>
</protein>
<evidence type="ECO:0000256" key="4">
    <source>
        <dbReference type="ARBA" id="ARBA00023004"/>
    </source>
</evidence>
<dbReference type="Gene3D" id="3.80.30.20">
    <property type="entry name" value="tm_1862 like domain"/>
    <property type="match status" value="1"/>
</dbReference>
<dbReference type="InterPro" id="IPR006638">
    <property type="entry name" value="Elp3/MiaA/NifB-like_rSAM"/>
</dbReference>
<sequence>MKVLYVVPNWKTHETKYTSVSLNVPNSIPLEYMYVENLLNDNIESKILDANLLNWDWEKLRDEIKKYSPDVIIFSTTINYILWRCPPVELEIPIKLMEACKDIKAFTIAIGPHSVVDAKEIYEKLKVDYMIVGEAEVALAEFLNSNLTNLKVRGLYGKNINNGIAEEVNLENLSIPTFNSVDITKYDYHVWSEDTNASLKKYNIKGTILEYSRGCVYNCPYCFRKGFREKFRTKTIKQMEEEIKRVKSLGIGYIYFIDEIFNIDSKEWRSLLAILKREGMLFGCQARPDIMTYEKVDLLRYSGCIYIEYGTESFSPEVLKSINKNLDLDKVKKIIAYSFQVFGKENVVISMINFYTKDVMTILDLKGNENWRAKVIRPYPNSYIGDKICEMYNITTNKWDFILRYLWWSQIENYCNYLNEDINYDESIKNKILYGDLEESKKMSYALLDKYINLIKKKFS</sequence>
<evidence type="ECO:0000313" key="7">
    <source>
        <dbReference type="EMBL" id="CUO38452.1"/>
    </source>
</evidence>
<gene>
    <name evidence="7" type="ORF">ERS852470_02181</name>
</gene>
<dbReference type="SFLD" id="SFLDG01082">
    <property type="entry name" value="B12-binding_domain_containing"/>
    <property type="match status" value="1"/>
</dbReference>
<dbReference type="PANTHER" id="PTHR43409">
    <property type="entry name" value="ANAEROBIC MAGNESIUM-PROTOPORPHYRIN IX MONOMETHYL ESTER CYCLASE-RELATED"/>
    <property type="match status" value="1"/>
</dbReference>
<dbReference type="AlphaFoldDB" id="A0A174EKF2"/>
<evidence type="ECO:0000256" key="1">
    <source>
        <dbReference type="ARBA" id="ARBA00001966"/>
    </source>
</evidence>
<dbReference type="Gene3D" id="3.40.50.280">
    <property type="entry name" value="Cobalamin-binding domain"/>
    <property type="match status" value="1"/>
</dbReference>
<keyword evidence="4" id="KW-0408">Iron</keyword>
<dbReference type="GO" id="GO:0003824">
    <property type="term" value="F:catalytic activity"/>
    <property type="evidence" value="ECO:0007669"/>
    <property type="project" value="InterPro"/>
</dbReference>
<dbReference type="SMART" id="SM00729">
    <property type="entry name" value="Elp3"/>
    <property type="match status" value="1"/>
</dbReference>
<dbReference type="CDD" id="cd01335">
    <property type="entry name" value="Radical_SAM"/>
    <property type="match status" value="1"/>
</dbReference>
<organism evidence="7 8">
    <name type="scientific">Clostridium disporicum</name>
    <dbReference type="NCBI Taxonomy" id="84024"/>
    <lineage>
        <taxon>Bacteria</taxon>
        <taxon>Bacillati</taxon>
        <taxon>Bacillota</taxon>
        <taxon>Clostridia</taxon>
        <taxon>Eubacteriales</taxon>
        <taxon>Clostridiaceae</taxon>
        <taxon>Clostridium</taxon>
    </lineage>
</organism>
<dbReference type="InterPro" id="IPR023404">
    <property type="entry name" value="rSAM_horseshoe"/>
</dbReference>
<dbReference type="OrthoDB" id="9801424at2"/>
<evidence type="ECO:0000313" key="8">
    <source>
        <dbReference type="Proteomes" id="UP000095558"/>
    </source>
</evidence>
<evidence type="ECO:0000256" key="3">
    <source>
        <dbReference type="ARBA" id="ARBA00022723"/>
    </source>
</evidence>
<dbReference type="GO" id="GO:0031419">
    <property type="term" value="F:cobalamin binding"/>
    <property type="evidence" value="ECO:0007669"/>
    <property type="project" value="InterPro"/>
</dbReference>
<dbReference type="Pfam" id="PF04055">
    <property type="entry name" value="Radical_SAM"/>
    <property type="match status" value="1"/>
</dbReference>
<dbReference type="InterPro" id="IPR006158">
    <property type="entry name" value="Cobalamin-bd"/>
</dbReference>
<dbReference type="EMBL" id="CYZV01000023">
    <property type="protein sequence ID" value="CUO38452.1"/>
    <property type="molecule type" value="Genomic_DNA"/>
</dbReference>
<proteinExistence type="predicted"/>
<reference evidence="7 8" key="1">
    <citation type="submission" date="2015-09" db="EMBL/GenBank/DDBJ databases">
        <authorList>
            <consortium name="Pathogen Informatics"/>
        </authorList>
    </citation>
    <scope>NUCLEOTIDE SEQUENCE [LARGE SCALE GENOMIC DNA]</scope>
    <source>
        <strain evidence="7 8">2789STDY5834855</strain>
    </source>
</reference>
<feature type="domain" description="Radical SAM core" evidence="6">
    <location>
        <begin position="201"/>
        <end position="412"/>
    </location>
</feature>
<evidence type="ECO:0000256" key="5">
    <source>
        <dbReference type="ARBA" id="ARBA00023014"/>
    </source>
</evidence>
<name>A0A174EKF2_9CLOT</name>
<dbReference type="InterPro" id="IPR051198">
    <property type="entry name" value="BchE-like"/>
</dbReference>
<keyword evidence="3" id="KW-0479">Metal-binding</keyword>
<dbReference type="Proteomes" id="UP000095558">
    <property type="component" value="Unassembled WGS sequence"/>
</dbReference>
<dbReference type="InterPro" id="IPR007197">
    <property type="entry name" value="rSAM"/>
</dbReference>
<keyword evidence="5" id="KW-0411">Iron-sulfur</keyword>
<keyword evidence="2" id="KW-0949">S-adenosyl-L-methionine</keyword>
<dbReference type="PROSITE" id="PS51918">
    <property type="entry name" value="RADICAL_SAM"/>
    <property type="match status" value="1"/>
</dbReference>
<evidence type="ECO:0000256" key="2">
    <source>
        <dbReference type="ARBA" id="ARBA00022691"/>
    </source>
</evidence>